<keyword evidence="2" id="KW-1185">Reference proteome</keyword>
<evidence type="ECO:0000313" key="2">
    <source>
        <dbReference type="Proteomes" id="UP000831327"/>
    </source>
</evidence>
<accession>A0ABM7YA91</accession>
<dbReference type="RefSeq" id="WP_244460067.1">
    <property type="nucleotide sequence ID" value="NZ_AP025637.1"/>
</dbReference>
<evidence type="ECO:0000313" key="1">
    <source>
        <dbReference type="EMBL" id="BDG75013.1"/>
    </source>
</evidence>
<dbReference type="Proteomes" id="UP000831327">
    <property type="component" value="Chromosome"/>
</dbReference>
<protein>
    <recommendedName>
        <fullName evidence="3">Lipoprotein</fullName>
    </recommendedName>
</protein>
<proteinExistence type="predicted"/>
<sequence>MTRARSPEGAGVAGHRNRGSAAPAAFRAAFGALALILLLGACGKVGPVRPPGPADQITYPRLYPNR</sequence>
<reference evidence="1 2" key="1">
    <citation type="journal article" date="2016" name="Microbes Environ.">
        <title>Phylogenetically diverse aerobic anoxygenic phototrophic bacteria isolated from epilithic biofilms in Tama river, Japan.</title>
        <authorList>
            <person name="Hirose S."/>
            <person name="Matsuura K."/>
            <person name="Haruta S."/>
        </authorList>
    </citation>
    <scope>NUCLEOTIDE SEQUENCE [LARGE SCALE GENOMIC DNA]</scope>
    <source>
        <strain evidence="1 2">S08</strain>
    </source>
</reference>
<evidence type="ECO:0008006" key="3">
    <source>
        <dbReference type="Google" id="ProtNLM"/>
    </source>
</evidence>
<dbReference type="EMBL" id="AP025637">
    <property type="protein sequence ID" value="BDG75013.1"/>
    <property type="molecule type" value="Genomic_DNA"/>
</dbReference>
<name>A0ABM7YA91_9PROT</name>
<gene>
    <name evidence="1" type="ORF">Rmf_49420</name>
</gene>
<organism evidence="1 2">
    <name type="scientific">Roseomonas fluvialis</name>
    <dbReference type="NCBI Taxonomy" id="1750527"/>
    <lineage>
        <taxon>Bacteria</taxon>
        <taxon>Pseudomonadati</taxon>
        <taxon>Pseudomonadota</taxon>
        <taxon>Alphaproteobacteria</taxon>
        <taxon>Acetobacterales</taxon>
        <taxon>Roseomonadaceae</taxon>
        <taxon>Roseomonas</taxon>
    </lineage>
</organism>